<keyword evidence="1 2" id="KW-0833">Ubl conjugation pathway</keyword>
<dbReference type="EMBL" id="HG994588">
    <property type="protein sequence ID" value="CAF3045148.1"/>
    <property type="molecule type" value="Genomic_DNA"/>
</dbReference>
<dbReference type="OrthoDB" id="6342659at2759"/>
<dbReference type="Pfam" id="PF00632">
    <property type="entry name" value="HECT"/>
    <property type="match status" value="1"/>
</dbReference>
<dbReference type="PROSITE" id="PS50237">
    <property type="entry name" value="HECT"/>
    <property type="match status" value="1"/>
</dbReference>
<dbReference type="GO" id="GO:0061630">
    <property type="term" value="F:ubiquitin protein ligase activity"/>
    <property type="evidence" value="ECO:0007669"/>
    <property type="project" value="UniProtKB-EC"/>
</dbReference>
<dbReference type="InterPro" id="IPR009003">
    <property type="entry name" value="Peptidase_S1_PA"/>
</dbReference>
<evidence type="ECO:0000313" key="3">
    <source>
        <dbReference type="EMBL" id="CAF3045148.1"/>
    </source>
</evidence>
<dbReference type="SUPFAM" id="SSF50494">
    <property type="entry name" value="Trypsin-like serine proteases"/>
    <property type="match status" value="1"/>
</dbReference>
<dbReference type="PANTHER" id="PTHR46654:SF1">
    <property type="entry name" value="E3 UBIQUITIN-PROTEIN LIGASE HECTD3"/>
    <property type="match status" value="1"/>
</dbReference>
<sequence>MIEQSNIQILDGVKTVIHEEFDEITGVNELALKQTLGKFTFTDFVLSLCMNIDRSIIHQGANGTMRRNTNEDSKVLQADRVTTIQASYKVCRNTGVFCTGPNTGLKSMASGTSLAMCFNGKWALVEDRPISGNTLSVFPVGCPVEIEIEGLLGLWNNDLDLLSPVGGRYGPGTIWCPSREQRKYREVQTIGTKFRKRYSRVTLENRNEYVKLAIQYRLHEFDFAVSAIREGMSRVIPVPLLSLFTGYELEVMVCGSPDIPIHLLKSKDNTLLGNPKKKLSLVLNLTNVPNNESDQFLFSSCGLLFYCTEGLKIQWEMV</sequence>
<dbReference type="Proteomes" id="UP000675881">
    <property type="component" value="Chromosome 9"/>
</dbReference>
<reference evidence="3" key="1">
    <citation type="submission" date="2021-02" db="EMBL/GenBank/DDBJ databases">
        <authorList>
            <person name="Bekaert M."/>
        </authorList>
    </citation>
    <scope>NUCLEOTIDE SEQUENCE</scope>
    <source>
        <strain evidence="3">IoA-00</strain>
    </source>
</reference>
<dbReference type="GO" id="GO:0009966">
    <property type="term" value="P:regulation of signal transduction"/>
    <property type="evidence" value="ECO:0007669"/>
    <property type="project" value="UniProtKB-ARBA"/>
</dbReference>
<comment type="caution">
    <text evidence="2">Lacks conserved residue(s) required for the propagation of feature annotation.</text>
</comment>
<dbReference type="PANTHER" id="PTHR46654">
    <property type="entry name" value="E3 UBIQUITIN-PROTEIN LIGASE HECTD3"/>
    <property type="match status" value="1"/>
</dbReference>
<keyword evidence="3" id="KW-0012">Acyltransferase</keyword>
<keyword evidence="4" id="KW-1185">Reference proteome</keyword>
<dbReference type="InterPro" id="IPR000569">
    <property type="entry name" value="HECT_dom"/>
</dbReference>
<accession>A0A7R8HEI0</accession>
<dbReference type="Gene3D" id="3.30.2160.10">
    <property type="entry name" value="Hect, E3 ligase catalytic domain"/>
    <property type="match status" value="1"/>
</dbReference>
<evidence type="ECO:0000313" key="4">
    <source>
        <dbReference type="Proteomes" id="UP000675881"/>
    </source>
</evidence>
<organism evidence="3 4">
    <name type="scientific">Lepeophtheirus salmonis</name>
    <name type="common">Salmon louse</name>
    <name type="synonym">Caligus salmonis</name>
    <dbReference type="NCBI Taxonomy" id="72036"/>
    <lineage>
        <taxon>Eukaryota</taxon>
        <taxon>Metazoa</taxon>
        <taxon>Ecdysozoa</taxon>
        <taxon>Arthropoda</taxon>
        <taxon>Crustacea</taxon>
        <taxon>Multicrustacea</taxon>
        <taxon>Hexanauplia</taxon>
        <taxon>Copepoda</taxon>
        <taxon>Siphonostomatoida</taxon>
        <taxon>Caligidae</taxon>
        <taxon>Lepeophtheirus</taxon>
    </lineage>
</organism>
<name>A0A7R8HEI0_LEPSM</name>
<keyword evidence="3" id="KW-0808">Transferase</keyword>
<gene>
    <name evidence="3" type="ORF">LSAA_14732</name>
</gene>
<dbReference type="EC" id="2.3.2.26" evidence="3"/>
<dbReference type="InterPro" id="IPR042469">
    <property type="entry name" value="HECTD3"/>
</dbReference>
<dbReference type="Gene3D" id="3.90.1750.10">
    <property type="entry name" value="Hect, E3 ligase catalytic domains"/>
    <property type="match status" value="1"/>
</dbReference>
<dbReference type="InterPro" id="IPR035983">
    <property type="entry name" value="Hect_E3_ubiquitin_ligase"/>
</dbReference>
<dbReference type="SUPFAM" id="SSF56204">
    <property type="entry name" value="Hect, E3 ligase catalytic domain"/>
    <property type="match status" value="1"/>
</dbReference>
<protein>
    <submittedName>
        <fullName evidence="3">HERC2</fullName>
        <ecNumber evidence="3">2.3.2.26</ecNumber>
    </submittedName>
</protein>
<evidence type="ECO:0000256" key="2">
    <source>
        <dbReference type="PROSITE-ProRule" id="PRU00104"/>
    </source>
</evidence>
<evidence type="ECO:0000256" key="1">
    <source>
        <dbReference type="ARBA" id="ARBA00022786"/>
    </source>
</evidence>
<proteinExistence type="predicted"/>
<dbReference type="AlphaFoldDB" id="A0A7R8HEI0"/>